<name>A0A511MG13_9NOCA</name>
<evidence type="ECO:0008006" key="3">
    <source>
        <dbReference type="Google" id="ProtNLM"/>
    </source>
</evidence>
<dbReference type="Proteomes" id="UP000321424">
    <property type="component" value="Unassembled WGS sequence"/>
</dbReference>
<sequence length="117" mass="12830">MTLKPIAVGYLRRDIAGVAQPWNETQIRSLARRLGYNLAKTVVFGASTAHPVPELIEAARRAKADAVIVPSVTHFDGNAVPGELTRVVDVVTVSPEETYARWSLNPTRWSDHTPDPT</sequence>
<dbReference type="EMBL" id="BJXA01000021">
    <property type="protein sequence ID" value="GEM39017.1"/>
    <property type="molecule type" value="Genomic_DNA"/>
</dbReference>
<dbReference type="AlphaFoldDB" id="A0A511MG13"/>
<dbReference type="RefSeq" id="WP_147132080.1">
    <property type="nucleotide sequence ID" value="NZ_BJXA01000021.1"/>
</dbReference>
<reference evidence="1 2" key="1">
    <citation type="submission" date="2019-07" db="EMBL/GenBank/DDBJ databases">
        <title>Whole genome shotgun sequence of Nocardia ninae NBRC 108245.</title>
        <authorList>
            <person name="Hosoyama A."/>
            <person name="Uohara A."/>
            <person name="Ohji S."/>
            <person name="Ichikawa N."/>
        </authorList>
    </citation>
    <scope>NUCLEOTIDE SEQUENCE [LARGE SCALE GENOMIC DNA]</scope>
    <source>
        <strain evidence="1 2">NBRC 108245</strain>
    </source>
</reference>
<organism evidence="1 2">
    <name type="scientific">Nocardia ninae NBRC 108245</name>
    <dbReference type="NCBI Taxonomy" id="1210091"/>
    <lineage>
        <taxon>Bacteria</taxon>
        <taxon>Bacillati</taxon>
        <taxon>Actinomycetota</taxon>
        <taxon>Actinomycetes</taxon>
        <taxon>Mycobacteriales</taxon>
        <taxon>Nocardiaceae</taxon>
        <taxon>Nocardia</taxon>
    </lineage>
</organism>
<comment type="caution">
    <text evidence="1">The sequence shown here is derived from an EMBL/GenBank/DDBJ whole genome shotgun (WGS) entry which is preliminary data.</text>
</comment>
<dbReference type="OrthoDB" id="4559413at2"/>
<accession>A0A511MG13</accession>
<keyword evidence="2" id="KW-1185">Reference proteome</keyword>
<proteinExistence type="predicted"/>
<evidence type="ECO:0000313" key="1">
    <source>
        <dbReference type="EMBL" id="GEM39017.1"/>
    </source>
</evidence>
<evidence type="ECO:0000313" key="2">
    <source>
        <dbReference type="Proteomes" id="UP000321424"/>
    </source>
</evidence>
<protein>
    <recommendedName>
        <fullName evidence="3">Resolvase/invertase-type recombinase catalytic domain-containing protein</fullName>
    </recommendedName>
</protein>
<gene>
    <name evidence="1" type="ORF">NN4_35360</name>
</gene>